<dbReference type="InterPro" id="IPR036390">
    <property type="entry name" value="WH_DNA-bd_sf"/>
</dbReference>
<dbReference type="PANTHER" id="PTHR33164:SF104">
    <property type="entry name" value="TRANSCRIPTIONAL REGULATORY PROTEIN"/>
    <property type="match status" value="1"/>
</dbReference>
<organism evidence="2 3">
    <name type="scientific">Gulosibacter chungangensis</name>
    <dbReference type="NCBI Taxonomy" id="979746"/>
    <lineage>
        <taxon>Bacteria</taxon>
        <taxon>Bacillati</taxon>
        <taxon>Actinomycetota</taxon>
        <taxon>Actinomycetes</taxon>
        <taxon>Micrococcales</taxon>
        <taxon>Microbacteriaceae</taxon>
        <taxon>Gulosibacter</taxon>
    </lineage>
</organism>
<dbReference type="RefSeq" id="WP_158050998.1">
    <property type="nucleotide sequence ID" value="NZ_WBKB01000001.1"/>
</dbReference>
<name>A0A7J5BFW0_9MICO</name>
<dbReference type="InterPro" id="IPR039422">
    <property type="entry name" value="MarR/SlyA-like"/>
</dbReference>
<feature type="domain" description="HTH marR-type" evidence="1">
    <location>
        <begin position="8"/>
        <end position="143"/>
    </location>
</feature>
<gene>
    <name evidence="2" type="ORF">F8O05_01635</name>
</gene>
<dbReference type="GO" id="GO:0006950">
    <property type="term" value="P:response to stress"/>
    <property type="evidence" value="ECO:0007669"/>
    <property type="project" value="TreeGrafter"/>
</dbReference>
<dbReference type="SMART" id="SM00347">
    <property type="entry name" value="HTH_MARR"/>
    <property type="match status" value="1"/>
</dbReference>
<dbReference type="PANTHER" id="PTHR33164">
    <property type="entry name" value="TRANSCRIPTIONAL REGULATOR, MARR FAMILY"/>
    <property type="match status" value="1"/>
</dbReference>
<accession>A0A7J5BFW0</accession>
<keyword evidence="3" id="KW-1185">Reference proteome</keyword>
<dbReference type="PROSITE" id="PS50995">
    <property type="entry name" value="HTH_MARR_2"/>
    <property type="match status" value="1"/>
</dbReference>
<dbReference type="OrthoDB" id="3178168at2"/>
<dbReference type="Proteomes" id="UP000433493">
    <property type="component" value="Unassembled WGS sequence"/>
</dbReference>
<reference evidence="2 3" key="1">
    <citation type="submission" date="2019-09" db="EMBL/GenBank/DDBJ databases">
        <title>Phylogeny of genus Pseudoclavibacter and closely related genus.</title>
        <authorList>
            <person name="Li Y."/>
        </authorList>
    </citation>
    <scope>NUCLEOTIDE SEQUENCE [LARGE SCALE GENOMIC DNA]</scope>
    <source>
        <strain evidence="2 3">KCTC 13959</strain>
    </source>
</reference>
<dbReference type="GO" id="GO:0003700">
    <property type="term" value="F:DNA-binding transcription factor activity"/>
    <property type="evidence" value="ECO:0007669"/>
    <property type="project" value="InterPro"/>
</dbReference>
<protein>
    <submittedName>
        <fullName evidence="2">MarR family transcriptional regulator</fullName>
    </submittedName>
</protein>
<evidence type="ECO:0000313" key="3">
    <source>
        <dbReference type="Proteomes" id="UP000433493"/>
    </source>
</evidence>
<dbReference type="InterPro" id="IPR036388">
    <property type="entry name" value="WH-like_DNA-bd_sf"/>
</dbReference>
<dbReference type="EMBL" id="WBKB01000001">
    <property type="protein sequence ID" value="KAB1644988.1"/>
    <property type="molecule type" value="Genomic_DNA"/>
</dbReference>
<sequence length="150" mass="17160">MGNRTVRPSDAWESLFRAQVSVMRDLREEFTGVGISMNEYDVLFNIYRAPDHRLRLRELNRSVLITQSSVSRLVDRLVSRGFVEKTEDATDARGTIVRLTESGVRAFRKAAAVHTRNINDHMSRALSPEQQTQLHELCTALLQAQNNYVD</sequence>
<dbReference type="AlphaFoldDB" id="A0A7J5BFW0"/>
<dbReference type="Pfam" id="PF12802">
    <property type="entry name" value="MarR_2"/>
    <property type="match status" value="1"/>
</dbReference>
<dbReference type="SUPFAM" id="SSF46785">
    <property type="entry name" value="Winged helix' DNA-binding domain"/>
    <property type="match status" value="1"/>
</dbReference>
<evidence type="ECO:0000259" key="1">
    <source>
        <dbReference type="PROSITE" id="PS50995"/>
    </source>
</evidence>
<dbReference type="InterPro" id="IPR000835">
    <property type="entry name" value="HTH_MarR-typ"/>
</dbReference>
<dbReference type="Gene3D" id="1.10.10.10">
    <property type="entry name" value="Winged helix-like DNA-binding domain superfamily/Winged helix DNA-binding domain"/>
    <property type="match status" value="1"/>
</dbReference>
<proteinExistence type="predicted"/>
<evidence type="ECO:0000313" key="2">
    <source>
        <dbReference type="EMBL" id="KAB1644988.1"/>
    </source>
</evidence>
<comment type="caution">
    <text evidence="2">The sequence shown here is derived from an EMBL/GenBank/DDBJ whole genome shotgun (WGS) entry which is preliminary data.</text>
</comment>
<dbReference type="PRINTS" id="PR00598">
    <property type="entry name" value="HTHMARR"/>
</dbReference>